<protein>
    <recommendedName>
        <fullName evidence="2">PPM-type phosphatase domain-containing protein</fullName>
    </recommendedName>
</protein>
<name>A0A7J6LX61_PEROL</name>
<accession>A0A7J6LX61</accession>
<dbReference type="GO" id="GO:0004722">
    <property type="term" value="F:protein serine/threonine phosphatase activity"/>
    <property type="evidence" value="ECO:0007669"/>
    <property type="project" value="InterPro"/>
</dbReference>
<dbReference type="SUPFAM" id="SSF81606">
    <property type="entry name" value="PP2C-like"/>
    <property type="match status" value="1"/>
</dbReference>
<evidence type="ECO:0000259" key="2">
    <source>
        <dbReference type="PROSITE" id="PS51746"/>
    </source>
</evidence>
<feature type="domain" description="PPM-type phosphatase" evidence="2">
    <location>
        <begin position="1"/>
        <end position="255"/>
    </location>
</feature>
<dbReference type="CDD" id="cd00143">
    <property type="entry name" value="PP2Cc"/>
    <property type="match status" value="1"/>
</dbReference>
<dbReference type="AlphaFoldDB" id="A0A7J6LX61"/>
<evidence type="ECO:0000256" key="1">
    <source>
        <dbReference type="SAM" id="MobiDB-lite"/>
    </source>
</evidence>
<dbReference type="EMBL" id="JABANN010000278">
    <property type="protein sequence ID" value="KAF4663804.1"/>
    <property type="molecule type" value="Genomic_DNA"/>
</dbReference>
<dbReference type="InterPro" id="IPR036457">
    <property type="entry name" value="PPM-type-like_dom_sf"/>
</dbReference>
<comment type="caution">
    <text evidence="3">The sequence shown here is derived from an EMBL/GenBank/DDBJ whole genome shotgun (WGS) entry which is preliminary data.</text>
</comment>
<dbReference type="PROSITE" id="PS51746">
    <property type="entry name" value="PPM_2"/>
    <property type="match status" value="1"/>
</dbReference>
<reference evidence="3 4" key="1">
    <citation type="submission" date="2020-04" db="EMBL/GenBank/DDBJ databases">
        <title>Perkinsus olseni comparative genomics.</title>
        <authorList>
            <person name="Bogema D.R."/>
        </authorList>
    </citation>
    <scope>NUCLEOTIDE SEQUENCE [LARGE SCALE GENOMIC DNA]</scope>
    <source>
        <strain evidence="3">ATCC PRA-31</strain>
    </source>
</reference>
<feature type="region of interest" description="Disordered" evidence="1">
    <location>
        <begin position="122"/>
        <end position="155"/>
    </location>
</feature>
<evidence type="ECO:0000313" key="3">
    <source>
        <dbReference type="EMBL" id="KAF4663804.1"/>
    </source>
</evidence>
<sequence length="261" mass="28374">MDPPTALRTAILDIDDAVTDTDDLTGIVGSTVVCLMTDGYSLWTANTGDCRAVKAEIVDEKDWSPAVGGHVSWGENYSGVVLGSAPHGRVLVRPDDMPNKRKYVLKEKLRPYSDLAVMTSRLTTDHKPGDPREASRIEASGGKVTYSDPSDPESSTYRVNGALGVSRSVGVRSLKRYGVVADPDVTMVNTGDKLARQWLVMMCSDGVWDVMDDQTAAEIALSVSPRTVENMSQAVVEEAKKRGSRDNLTCMVVYLKWKADS</sequence>
<gene>
    <name evidence="3" type="ORF">FOL46_004537</name>
</gene>
<dbReference type="SMART" id="SM00332">
    <property type="entry name" value="PP2Cc"/>
    <property type="match status" value="1"/>
</dbReference>
<dbReference type="InterPro" id="IPR001932">
    <property type="entry name" value="PPM-type_phosphatase-like_dom"/>
</dbReference>
<dbReference type="InterPro" id="IPR015655">
    <property type="entry name" value="PP2C"/>
</dbReference>
<organism evidence="3 4">
    <name type="scientific">Perkinsus olseni</name>
    <name type="common">Perkinsus atlanticus</name>
    <dbReference type="NCBI Taxonomy" id="32597"/>
    <lineage>
        <taxon>Eukaryota</taxon>
        <taxon>Sar</taxon>
        <taxon>Alveolata</taxon>
        <taxon>Perkinsozoa</taxon>
        <taxon>Perkinsea</taxon>
        <taxon>Perkinsida</taxon>
        <taxon>Perkinsidae</taxon>
        <taxon>Perkinsus</taxon>
    </lineage>
</organism>
<dbReference type="Proteomes" id="UP000572268">
    <property type="component" value="Unassembled WGS sequence"/>
</dbReference>
<dbReference type="Pfam" id="PF00481">
    <property type="entry name" value="PP2C"/>
    <property type="match status" value="1"/>
</dbReference>
<evidence type="ECO:0000313" key="4">
    <source>
        <dbReference type="Proteomes" id="UP000572268"/>
    </source>
</evidence>
<feature type="compositionally biased region" description="Basic and acidic residues" evidence="1">
    <location>
        <begin position="123"/>
        <end position="136"/>
    </location>
</feature>
<proteinExistence type="predicted"/>
<dbReference type="Gene3D" id="3.60.40.10">
    <property type="entry name" value="PPM-type phosphatase domain"/>
    <property type="match status" value="1"/>
</dbReference>
<dbReference type="PANTHER" id="PTHR47992">
    <property type="entry name" value="PROTEIN PHOSPHATASE"/>
    <property type="match status" value="1"/>
</dbReference>